<accession>A0ABD2BXE9</accession>
<evidence type="ECO:0000313" key="1">
    <source>
        <dbReference type="EMBL" id="KAL2737450.1"/>
    </source>
</evidence>
<keyword evidence="2" id="KW-1185">Reference proteome</keyword>
<protein>
    <submittedName>
        <fullName evidence="1">Uncharacterized protein</fullName>
    </submittedName>
</protein>
<name>A0ABD2BXE9_VESMC</name>
<proteinExistence type="predicted"/>
<evidence type="ECO:0000313" key="2">
    <source>
        <dbReference type="Proteomes" id="UP001607303"/>
    </source>
</evidence>
<gene>
    <name evidence="1" type="ORF">V1477_012406</name>
</gene>
<dbReference type="EMBL" id="JAYRBN010000065">
    <property type="protein sequence ID" value="KAL2737450.1"/>
    <property type="molecule type" value="Genomic_DNA"/>
</dbReference>
<dbReference type="AlphaFoldDB" id="A0ABD2BXE9"/>
<dbReference type="Proteomes" id="UP001607303">
    <property type="component" value="Unassembled WGS sequence"/>
</dbReference>
<organism evidence="1 2">
    <name type="scientific">Vespula maculifrons</name>
    <name type="common">Eastern yellow jacket</name>
    <name type="synonym">Wasp</name>
    <dbReference type="NCBI Taxonomy" id="7453"/>
    <lineage>
        <taxon>Eukaryota</taxon>
        <taxon>Metazoa</taxon>
        <taxon>Ecdysozoa</taxon>
        <taxon>Arthropoda</taxon>
        <taxon>Hexapoda</taxon>
        <taxon>Insecta</taxon>
        <taxon>Pterygota</taxon>
        <taxon>Neoptera</taxon>
        <taxon>Endopterygota</taxon>
        <taxon>Hymenoptera</taxon>
        <taxon>Apocrita</taxon>
        <taxon>Aculeata</taxon>
        <taxon>Vespoidea</taxon>
        <taxon>Vespidae</taxon>
        <taxon>Vespinae</taxon>
        <taxon>Vespula</taxon>
    </lineage>
</organism>
<sequence length="141" mass="15728">MQLPPRGGTWVGSTCYSQYAFSASNREELIQCSGGDTLTRVKRYKEANFDSRSSLVTNFNESTSQSSQYACSRSKREELIIEWCGGDTLARVKHDRSCLEISEADGVDSGAICKRGFIHLQFAEKPEAPEAERHLGSRILE</sequence>
<reference evidence="1 2" key="1">
    <citation type="journal article" date="2024" name="Ann. Entomol. Soc. Am.">
        <title>Genomic analyses of the southern and eastern yellowjacket wasps (Hymenoptera: Vespidae) reveal evolutionary signatures of social life.</title>
        <authorList>
            <person name="Catto M.A."/>
            <person name="Caine P.B."/>
            <person name="Orr S.E."/>
            <person name="Hunt B.G."/>
            <person name="Goodisman M.A.D."/>
        </authorList>
    </citation>
    <scope>NUCLEOTIDE SEQUENCE [LARGE SCALE GENOMIC DNA]</scope>
    <source>
        <strain evidence="1">232</strain>
        <tissue evidence="1">Head and thorax</tissue>
    </source>
</reference>
<comment type="caution">
    <text evidence="1">The sequence shown here is derived from an EMBL/GenBank/DDBJ whole genome shotgun (WGS) entry which is preliminary data.</text>
</comment>